<keyword evidence="3" id="KW-0808">Transferase</keyword>
<evidence type="ECO:0000259" key="5">
    <source>
        <dbReference type="Pfam" id="PF08323"/>
    </source>
</evidence>
<dbReference type="PANTHER" id="PTHR45825:SF2">
    <property type="entry name" value="STARCH SYNTHASE 2, CHLOROPLASTIC_AMYLOPLASTIC"/>
    <property type="match status" value="1"/>
</dbReference>
<evidence type="ECO:0000313" key="7">
    <source>
        <dbReference type="Proteomes" id="UP000026915"/>
    </source>
</evidence>
<dbReference type="GO" id="GO:0019252">
    <property type="term" value="P:starch biosynthetic process"/>
    <property type="evidence" value="ECO:0007669"/>
    <property type="project" value="UniProtKB-UniPathway"/>
</dbReference>
<dbReference type="Gene3D" id="3.40.50.2000">
    <property type="entry name" value="Glycogen Phosphorylase B"/>
    <property type="match status" value="1"/>
</dbReference>
<dbReference type="HOGENOM" id="CLU_1463747_0_0_1"/>
<evidence type="ECO:0000256" key="3">
    <source>
        <dbReference type="ARBA" id="ARBA00022679"/>
    </source>
</evidence>
<protein>
    <submittedName>
        <fullName evidence="6">Starch synthase 2, putative</fullName>
    </submittedName>
</protein>
<dbReference type="STRING" id="3641.A0A061EFP1"/>
<evidence type="ECO:0000313" key="6">
    <source>
        <dbReference type="EMBL" id="EOY03478.1"/>
    </source>
</evidence>
<name>A0A061EFP1_THECC</name>
<dbReference type="eggNOG" id="ENOG502QT35">
    <property type="taxonomic scope" value="Eukaryota"/>
</dbReference>
<evidence type="ECO:0000256" key="1">
    <source>
        <dbReference type="ARBA" id="ARBA00004727"/>
    </source>
</evidence>
<evidence type="ECO:0000256" key="4">
    <source>
        <dbReference type="ARBA" id="ARBA00022922"/>
    </source>
</evidence>
<feature type="domain" description="Starch synthase catalytic" evidence="5">
    <location>
        <begin position="43"/>
        <end position="134"/>
    </location>
</feature>
<keyword evidence="4" id="KW-0750">Starch biosynthesis</keyword>
<dbReference type="SUPFAM" id="SSF53756">
    <property type="entry name" value="UDP-Glycosyltransferase/glycogen phosphorylase"/>
    <property type="match status" value="1"/>
</dbReference>
<dbReference type="PANTHER" id="PTHR45825">
    <property type="entry name" value="GRANULE-BOUND STARCH SYNTHASE 1, CHLOROPLASTIC/AMYLOPLASTIC"/>
    <property type="match status" value="1"/>
</dbReference>
<gene>
    <name evidence="6" type="ORF">TCM_018567</name>
</gene>
<sequence length="185" mass="21022">MFPEQLLETIAKTDSVITGKSWFFQVPWHVPCKGACYGDGNLVFIANDWHTALLPMYLKAYYRDNGLMSFTRSVLVIHKIAHQGKGLVEDFYHVDFLEHYMDLFKLYEPVEGDHFNIFTARLKTTDIVVTVSHGIILVVHAINGMKDIVQPFKAFEKSKLGGTFDSADANKLIHALGNCLLTYHK</sequence>
<dbReference type="Pfam" id="PF08323">
    <property type="entry name" value="Glyco_transf_5"/>
    <property type="match status" value="1"/>
</dbReference>
<dbReference type="InterPro" id="IPR013534">
    <property type="entry name" value="Starch_synth_cat_dom"/>
</dbReference>
<dbReference type="AlphaFoldDB" id="A0A061EFP1"/>
<accession>A0A061EFP1</accession>
<evidence type="ECO:0000256" key="2">
    <source>
        <dbReference type="ARBA" id="ARBA00022676"/>
    </source>
</evidence>
<dbReference type="GO" id="GO:0016757">
    <property type="term" value="F:glycosyltransferase activity"/>
    <property type="evidence" value="ECO:0007669"/>
    <property type="project" value="UniProtKB-KW"/>
</dbReference>
<proteinExistence type="predicted"/>
<reference evidence="6 7" key="1">
    <citation type="journal article" date="2013" name="Genome Biol.">
        <title>The genome sequence of the most widely cultivated cacao type and its use to identify candidate genes regulating pod color.</title>
        <authorList>
            <person name="Motamayor J.C."/>
            <person name="Mockaitis K."/>
            <person name="Schmutz J."/>
            <person name="Haiminen N."/>
            <person name="Iii D.L."/>
            <person name="Cornejo O."/>
            <person name="Findley S.D."/>
            <person name="Zheng P."/>
            <person name="Utro F."/>
            <person name="Royaert S."/>
            <person name="Saski C."/>
            <person name="Jenkins J."/>
            <person name="Podicheti R."/>
            <person name="Zhao M."/>
            <person name="Scheffler B.E."/>
            <person name="Stack J.C."/>
            <person name="Feltus F.A."/>
            <person name="Mustiga G.M."/>
            <person name="Amores F."/>
            <person name="Phillips W."/>
            <person name="Marelli J.P."/>
            <person name="May G.D."/>
            <person name="Shapiro H."/>
            <person name="Ma J."/>
            <person name="Bustamante C.D."/>
            <person name="Schnell R.J."/>
            <person name="Main D."/>
            <person name="Gilbert D."/>
            <person name="Parida L."/>
            <person name="Kuhn D.N."/>
        </authorList>
    </citation>
    <scope>NUCLEOTIDE SEQUENCE [LARGE SCALE GENOMIC DNA]</scope>
    <source>
        <strain evidence="7">cv. Matina 1-6</strain>
    </source>
</reference>
<dbReference type="UniPathway" id="UPA00152"/>
<dbReference type="InParanoid" id="A0A061EFP1"/>
<dbReference type="EMBL" id="CM001882">
    <property type="protein sequence ID" value="EOY03478.1"/>
    <property type="molecule type" value="Genomic_DNA"/>
</dbReference>
<organism evidence="6 7">
    <name type="scientific">Theobroma cacao</name>
    <name type="common">Cacao</name>
    <name type="synonym">Cocoa</name>
    <dbReference type="NCBI Taxonomy" id="3641"/>
    <lineage>
        <taxon>Eukaryota</taxon>
        <taxon>Viridiplantae</taxon>
        <taxon>Streptophyta</taxon>
        <taxon>Embryophyta</taxon>
        <taxon>Tracheophyta</taxon>
        <taxon>Spermatophyta</taxon>
        <taxon>Magnoliopsida</taxon>
        <taxon>eudicotyledons</taxon>
        <taxon>Gunneridae</taxon>
        <taxon>Pentapetalae</taxon>
        <taxon>rosids</taxon>
        <taxon>malvids</taxon>
        <taxon>Malvales</taxon>
        <taxon>Malvaceae</taxon>
        <taxon>Byttnerioideae</taxon>
        <taxon>Theobroma</taxon>
    </lineage>
</organism>
<comment type="pathway">
    <text evidence="1">Glycan biosynthesis; starch biosynthesis.</text>
</comment>
<keyword evidence="7" id="KW-1185">Reference proteome</keyword>
<keyword evidence="2" id="KW-0328">Glycosyltransferase</keyword>
<dbReference type="Proteomes" id="UP000026915">
    <property type="component" value="Chromosome 4"/>
</dbReference>
<dbReference type="Gramene" id="EOY03478">
    <property type="protein sequence ID" value="EOY03478"/>
    <property type="gene ID" value="TCM_018567"/>
</dbReference>